<feature type="region of interest" description="Disordered" evidence="3">
    <location>
        <begin position="126"/>
        <end position="149"/>
    </location>
</feature>
<accession>A0A3Q3X9J7</accession>
<dbReference type="SMART" id="SM00233">
    <property type="entry name" value="PH"/>
    <property type="match status" value="1"/>
</dbReference>
<dbReference type="PANTHER" id="PTHR45960">
    <property type="entry name" value="GRB2-ASSOCIATED-BINDING PROTEIN"/>
    <property type="match status" value="1"/>
</dbReference>
<reference evidence="5" key="1">
    <citation type="submission" date="2025-08" db="UniProtKB">
        <authorList>
            <consortium name="Ensembl"/>
        </authorList>
    </citation>
    <scope>IDENTIFICATION</scope>
</reference>
<dbReference type="Ensembl" id="ENSMMOT00000019213.1">
    <property type="protein sequence ID" value="ENSMMOP00000018904.1"/>
    <property type="gene ID" value="ENSMMOG00000014303.1"/>
</dbReference>
<dbReference type="PROSITE" id="PS50003">
    <property type="entry name" value="PH_DOMAIN"/>
    <property type="match status" value="1"/>
</dbReference>
<dbReference type="SUPFAM" id="SSF50729">
    <property type="entry name" value="PH domain-like"/>
    <property type="match status" value="1"/>
</dbReference>
<protein>
    <recommendedName>
        <fullName evidence="4">PH domain-containing protein</fullName>
    </recommendedName>
</protein>
<evidence type="ECO:0000313" key="5">
    <source>
        <dbReference type="Ensembl" id="ENSMMOP00000018904.1"/>
    </source>
</evidence>
<evidence type="ECO:0000313" key="6">
    <source>
        <dbReference type="Proteomes" id="UP000261620"/>
    </source>
</evidence>
<keyword evidence="1" id="KW-0597">Phosphoprotein</keyword>
<dbReference type="PANTHER" id="PTHR45960:SF5">
    <property type="entry name" value="GRB2-ASSOCIATED-BINDING PROTEIN 1"/>
    <property type="match status" value="1"/>
</dbReference>
<dbReference type="FunFam" id="2.30.29.30:FF:000166">
    <property type="entry name" value="GRB2-associated-binding protein 1 isoform X1"/>
    <property type="match status" value="1"/>
</dbReference>
<evidence type="ECO:0000256" key="2">
    <source>
        <dbReference type="ARBA" id="ARBA00029462"/>
    </source>
</evidence>
<dbReference type="InterPro" id="IPR046355">
    <property type="entry name" value="Gab1-4-like"/>
</dbReference>
<keyword evidence="6" id="KW-1185">Reference proteome</keyword>
<dbReference type="GO" id="GO:0035591">
    <property type="term" value="F:signaling adaptor activity"/>
    <property type="evidence" value="ECO:0007669"/>
    <property type="project" value="TreeGrafter"/>
</dbReference>
<proteinExistence type="inferred from homology"/>
<feature type="compositionally biased region" description="Low complexity" evidence="3">
    <location>
        <begin position="130"/>
        <end position="140"/>
    </location>
</feature>
<reference evidence="5" key="2">
    <citation type="submission" date="2025-09" db="UniProtKB">
        <authorList>
            <consortium name="Ensembl"/>
        </authorList>
    </citation>
    <scope>IDENTIFICATION</scope>
</reference>
<dbReference type="STRING" id="94237.ENSMMOP00000018904"/>
<evidence type="ECO:0000256" key="1">
    <source>
        <dbReference type="ARBA" id="ARBA00022553"/>
    </source>
</evidence>
<feature type="region of interest" description="Disordered" evidence="3">
    <location>
        <begin position="272"/>
        <end position="300"/>
    </location>
</feature>
<organism evidence="5 6">
    <name type="scientific">Mola mola</name>
    <name type="common">Ocean sunfish</name>
    <name type="synonym">Tetraodon mola</name>
    <dbReference type="NCBI Taxonomy" id="94237"/>
    <lineage>
        <taxon>Eukaryota</taxon>
        <taxon>Metazoa</taxon>
        <taxon>Chordata</taxon>
        <taxon>Craniata</taxon>
        <taxon>Vertebrata</taxon>
        <taxon>Euteleostomi</taxon>
        <taxon>Actinopterygii</taxon>
        <taxon>Neopterygii</taxon>
        <taxon>Teleostei</taxon>
        <taxon>Neoteleostei</taxon>
        <taxon>Acanthomorphata</taxon>
        <taxon>Eupercaria</taxon>
        <taxon>Tetraodontiformes</taxon>
        <taxon>Molidae</taxon>
        <taxon>Mola</taxon>
    </lineage>
</organism>
<dbReference type="Pfam" id="PF00169">
    <property type="entry name" value="PH"/>
    <property type="match status" value="1"/>
</dbReference>
<dbReference type="InterPro" id="IPR001849">
    <property type="entry name" value="PH_domain"/>
</dbReference>
<name>A0A3Q3X9J7_MOLML</name>
<dbReference type="OMA" id="WFETISP"/>
<dbReference type="AlphaFoldDB" id="A0A3Q3X9J7"/>
<evidence type="ECO:0000259" key="4">
    <source>
        <dbReference type="PROSITE" id="PS50003"/>
    </source>
</evidence>
<evidence type="ECO:0000256" key="3">
    <source>
        <dbReference type="SAM" id="MobiDB-lite"/>
    </source>
</evidence>
<dbReference type="Gene3D" id="2.30.29.30">
    <property type="entry name" value="Pleckstrin-homology domain (PH domain)/Phosphotyrosine-binding domain (PTB)"/>
    <property type="match status" value="1"/>
</dbReference>
<dbReference type="GO" id="GO:0007165">
    <property type="term" value="P:signal transduction"/>
    <property type="evidence" value="ECO:0007669"/>
    <property type="project" value="TreeGrafter"/>
</dbReference>
<sequence length="331" mass="37488">MSGAEEVVCEGWLRKSPPEKKLRRYAWKRRWFVLRSGRLSGESDVLQYYKNQHSRRPIRTINLNLCEQVDAGLSFTKKELESSFVFDLKTEERIWYLVAESEEDMNRWVSSICLLCGFNQTDDGKVEGGSESMHSSHLSSVPPPAPSDPSVQNANYVPMTPASLGRQVPPPAHMGFRNSPLTPVAPLTPPVEATPPPIHRNLKPQRKVKPAPLDITAMQQDWQEVPPPVRSPVTRTFTRELMPHRASESGARSSPLLRRAKSDKQVEYLDLDLHTGHSTPTRQQAGAGEEHARGSRTRVEYVLVDPKRTKALRNTREAWHDGRMSTEKEKC</sequence>
<feature type="compositionally biased region" description="Basic and acidic residues" evidence="3">
    <location>
        <begin position="288"/>
        <end position="299"/>
    </location>
</feature>
<dbReference type="GO" id="GO:0005737">
    <property type="term" value="C:cytoplasm"/>
    <property type="evidence" value="ECO:0007669"/>
    <property type="project" value="TreeGrafter"/>
</dbReference>
<comment type="similarity">
    <text evidence="2">Belongs to the GAB family.</text>
</comment>
<dbReference type="Proteomes" id="UP000261620">
    <property type="component" value="Unplaced"/>
</dbReference>
<feature type="domain" description="PH" evidence="4">
    <location>
        <begin position="6"/>
        <end position="117"/>
    </location>
</feature>
<dbReference type="InterPro" id="IPR011993">
    <property type="entry name" value="PH-like_dom_sf"/>
</dbReference>